<dbReference type="EMBL" id="VIFM01000015">
    <property type="protein sequence ID" value="TQF16944.1"/>
    <property type="molecule type" value="Genomic_DNA"/>
</dbReference>
<dbReference type="RefSeq" id="WP_141641418.1">
    <property type="nucleotide sequence ID" value="NZ_VIFM01000015.1"/>
</dbReference>
<dbReference type="InterPro" id="IPR038507">
    <property type="entry name" value="YcnI-like_sf"/>
</dbReference>
<dbReference type="Gene3D" id="2.60.40.2230">
    <property type="entry name" value="Uncharacterised protein YcnI-like PF07987, DUF1775"/>
    <property type="match status" value="1"/>
</dbReference>
<dbReference type="Pfam" id="PF07987">
    <property type="entry name" value="DUF1775"/>
    <property type="match status" value="1"/>
</dbReference>
<organism evidence="4 5">
    <name type="scientific">Myxococcus llanfairpwllgwyngyllgogerychwyrndrobwllllantysiliogogogochensis</name>
    <dbReference type="NCBI Taxonomy" id="2590453"/>
    <lineage>
        <taxon>Bacteria</taxon>
        <taxon>Pseudomonadati</taxon>
        <taxon>Myxococcota</taxon>
        <taxon>Myxococcia</taxon>
        <taxon>Myxococcales</taxon>
        <taxon>Cystobacterineae</taxon>
        <taxon>Myxococcaceae</taxon>
        <taxon>Myxococcus</taxon>
    </lineage>
</organism>
<reference evidence="4 5" key="1">
    <citation type="submission" date="2019-06" db="EMBL/GenBank/DDBJ databases">
        <authorList>
            <person name="Livingstone P."/>
            <person name="Whitworth D."/>
        </authorList>
    </citation>
    <scope>NUCLEOTIDE SEQUENCE [LARGE SCALE GENOMIC DNA]</scope>
    <source>
        <strain evidence="4 5">AM401</strain>
    </source>
</reference>
<accession>A0A540X8E5</accession>
<feature type="region of interest" description="Disordered" evidence="1">
    <location>
        <begin position="148"/>
        <end position="167"/>
    </location>
</feature>
<dbReference type="Proteomes" id="UP000315369">
    <property type="component" value="Unassembled WGS sequence"/>
</dbReference>
<gene>
    <name evidence="4" type="ORF">FJV41_05875</name>
</gene>
<evidence type="ECO:0000256" key="2">
    <source>
        <dbReference type="SAM" id="SignalP"/>
    </source>
</evidence>
<proteinExistence type="predicted"/>
<evidence type="ECO:0000256" key="1">
    <source>
        <dbReference type="SAM" id="MobiDB-lite"/>
    </source>
</evidence>
<keyword evidence="5" id="KW-1185">Reference proteome</keyword>
<dbReference type="InterPro" id="IPR012533">
    <property type="entry name" value="YcnI-copper_dom"/>
</dbReference>
<dbReference type="OrthoDB" id="9796962at2"/>
<feature type="signal peptide" evidence="2">
    <location>
        <begin position="1"/>
        <end position="22"/>
    </location>
</feature>
<dbReference type="AlphaFoldDB" id="A0A540X8E5"/>
<feature type="chain" id="PRO_5021816030" evidence="2">
    <location>
        <begin position="23"/>
        <end position="239"/>
    </location>
</feature>
<comment type="caution">
    <text evidence="4">The sequence shown here is derived from an EMBL/GenBank/DDBJ whole genome shotgun (WGS) entry which is preliminary data.</text>
</comment>
<evidence type="ECO:0000259" key="3">
    <source>
        <dbReference type="Pfam" id="PF07987"/>
    </source>
</evidence>
<evidence type="ECO:0000313" key="5">
    <source>
        <dbReference type="Proteomes" id="UP000315369"/>
    </source>
</evidence>
<feature type="domain" description="YncI copper-binding" evidence="3">
    <location>
        <begin position="23"/>
        <end position="169"/>
    </location>
</feature>
<keyword evidence="2" id="KW-0732">Signal</keyword>
<protein>
    <submittedName>
        <fullName evidence="4">DUF1775 domain-containing protein</fullName>
    </submittedName>
</protein>
<evidence type="ECO:0000313" key="4">
    <source>
        <dbReference type="EMBL" id="TQF16944.1"/>
    </source>
</evidence>
<name>A0A540X8E5_9BACT</name>
<sequence length="239" mass="25507">MKPSLKTLLAFSSLLVGTAAHAHIAVSGTGPAIAGTSYEAQFTVGHGCSGADTYRIKVAIPAGVTSVRPLDSTFGKAVVEKDANNNVTSVTWTRGSTAEVLPADTHAHRLVLRARMPDAPFTTVYFPTTQTCRDAQGAETTVEWVGTSGGHDHGGDAGTTPQAEPAPSLFVYPKRTPGWNKYTVEEHVHDFTVFSDAQIVWAGNRAFSPNPVTKGLIESDTDTDELTEIHPGTEIWVKY</sequence>